<feature type="non-terminal residue" evidence="1">
    <location>
        <position position="182"/>
    </location>
</feature>
<protein>
    <submittedName>
        <fullName evidence="1">Uncharacterized protein</fullName>
    </submittedName>
</protein>
<proteinExistence type="predicted"/>
<accession>A0A383ATD7</accession>
<reference evidence="1" key="1">
    <citation type="submission" date="2018-05" db="EMBL/GenBank/DDBJ databases">
        <authorList>
            <person name="Lanie J.A."/>
            <person name="Ng W.-L."/>
            <person name="Kazmierczak K.M."/>
            <person name="Andrzejewski T.M."/>
            <person name="Davidsen T.M."/>
            <person name="Wayne K.J."/>
            <person name="Tettelin H."/>
            <person name="Glass J.I."/>
            <person name="Rusch D."/>
            <person name="Podicherti R."/>
            <person name="Tsui H.-C.T."/>
            <person name="Winkler M.E."/>
        </authorList>
    </citation>
    <scope>NUCLEOTIDE SEQUENCE</scope>
</reference>
<dbReference type="AlphaFoldDB" id="A0A383ATD7"/>
<evidence type="ECO:0000313" key="1">
    <source>
        <dbReference type="EMBL" id="SVE10833.1"/>
    </source>
</evidence>
<dbReference type="EMBL" id="UINC01194647">
    <property type="protein sequence ID" value="SVE10833.1"/>
    <property type="molecule type" value="Genomic_DNA"/>
</dbReference>
<organism evidence="1">
    <name type="scientific">marine metagenome</name>
    <dbReference type="NCBI Taxonomy" id="408172"/>
    <lineage>
        <taxon>unclassified sequences</taxon>
        <taxon>metagenomes</taxon>
        <taxon>ecological metagenomes</taxon>
    </lineage>
</organism>
<name>A0A383ATD7_9ZZZZ</name>
<sequence>MSLVLGNNDPKLSLADFNSKKLLRDYQHASRLFVDGNFRLAPKQKFLFYVVFNFSDTAAKLVSDDIKRDCSMLVKSVDLPSFTFDTQVMNQYNRWRAIQTKINYDPVQVRIHDDMADISKRLWYSYLDYYYEDQKNGELARYTANRDTYTGLSEIDWGMTRPKEQPFFKSIQLYSIYGAKKF</sequence>
<gene>
    <name evidence="1" type="ORF">METZ01_LOCUS463687</name>
</gene>